<dbReference type="Gene3D" id="2.60.40.1090">
    <property type="entry name" value="Fimbrial-type adhesion domain"/>
    <property type="match status" value="1"/>
</dbReference>
<keyword evidence="4" id="KW-0281">Fimbrium</keyword>
<reference evidence="6 7" key="1">
    <citation type="submission" date="2018-06" db="EMBL/GenBank/DDBJ databases">
        <authorList>
            <consortium name="Pathogen Informatics"/>
            <person name="Doyle S."/>
        </authorList>
    </citation>
    <scope>NUCLEOTIDE SEQUENCE [LARGE SCALE GENOMIC DNA]</scope>
    <source>
        <strain evidence="7">NCTC 9529</strain>
    </source>
</reference>
<keyword evidence="3 5" id="KW-0732">Signal</keyword>
<evidence type="ECO:0000256" key="4">
    <source>
        <dbReference type="ARBA" id="ARBA00023263"/>
    </source>
</evidence>
<dbReference type="RefSeq" id="WP_236612712.1">
    <property type="nucleotide sequence ID" value="NZ_AJKW01000004.1"/>
</dbReference>
<comment type="caution">
    <text evidence="6">The sequence shown here is derived from an EMBL/GenBank/DDBJ whole genome shotgun (WGS) entry which is preliminary data.</text>
</comment>
<dbReference type="InterPro" id="IPR036937">
    <property type="entry name" value="Adhesion_dom_fimbrial_sf"/>
</dbReference>
<dbReference type="InterPro" id="IPR008966">
    <property type="entry name" value="Adhesion_dom_sf"/>
</dbReference>
<evidence type="ECO:0000256" key="5">
    <source>
        <dbReference type="SAM" id="SignalP"/>
    </source>
</evidence>
<gene>
    <name evidence="6" type="primary">papH_2</name>
    <name evidence="6" type="ORF">NCTC9529_03487</name>
</gene>
<protein>
    <submittedName>
        <fullName evidence="6">PAP fimbrial minor pilin protein</fullName>
    </submittedName>
</protein>
<evidence type="ECO:0000256" key="3">
    <source>
        <dbReference type="ARBA" id="ARBA00022729"/>
    </source>
</evidence>
<organism evidence="6 7">
    <name type="scientific">Cronobacter universalis NCTC 9529</name>
    <dbReference type="NCBI Taxonomy" id="1074000"/>
    <lineage>
        <taxon>Bacteria</taxon>
        <taxon>Pseudomonadati</taxon>
        <taxon>Pseudomonadota</taxon>
        <taxon>Gammaproteobacteria</taxon>
        <taxon>Enterobacterales</taxon>
        <taxon>Enterobacteriaceae</taxon>
        <taxon>Cronobacter</taxon>
    </lineage>
</organism>
<feature type="chain" id="PRO_5045188285" evidence="5">
    <location>
        <begin position="23"/>
        <end position="186"/>
    </location>
</feature>
<dbReference type="EMBL" id="UFYH01000001">
    <property type="protein sequence ID" value="STD15402.1"/>
    <property type="molecule type" value="Genomic_DNA"/>
</dbReference>
<dbReference type="PANTHER" id="PTHR33420:SF3">
    <property type="entry name" value="FIMBRIAL SUBUNIT ELFA"/>
    <property type="match status" value="1"/>
</dbReference>
<dbReference type="InterPro" id="IPR050263">
    <property type="entry name" value="Bact_Fimbrial_Adh_Pro"/>
</dbReference>
<evidence type="ECO:0000313" key="7">
    <source>
        <dbReference type="Proteomes" id="UP000254849"/>
    </source>
</evidence>
<comment type="similarity">
    <text evidence="2">Belongs to the fimbrial protein family.</text>
</comment>
<comment type="subcellular location">
    <subcellularLocation>
        <location evidence="1">Fimbrium</location>
    </subcellularLocation>
</comment>
<dbReference type="Proteomes" id="UP000254849">
    <property type="component" value="Unassembled WGS sequence"/>
</dbReference>
<feature type="signal peptide" evidence="5">
    <location>
        <begin position="1"/>
        <end position="22"/>
    </location>
</feature>
<dbReference type="PANTHER" id="PTHR33420">
    <property type="entry name" value="FIMBRIAL SUBUNIT ELFA-RELATED"/>
    <property type="match status" value="1"/>
</dbReference>
<evidence type="ECO:0000256" key="2">
    <source>
        <dbReference type="ARBA" id="ARBA00006671"/>
    </source>
</evidence>
<dbReference type="SUPFAM" id="SSF49401">
    <property type="entry name" value="Bacterial adhesins"/>
    <property type="match status" value="1"/>
</dbReference>
<evidence type="ECO:0000256" key="1">
    <source>
        <dbReference type="ARBA" id="ARBA00004561"/>
    </source>
</evidence>
<sequence>MTRFMCYAIALAFGIATSAAQASQSARPASEFDIGLNGRVNMQGSIVSKACDIAMESRYQSIEMPDESIGVIRRAGEGIIKPFSIHLVNCTFDTGEPDSAPWQFLQVTFDGADDDGLFQITGEAGGVALAIASKKGKEIHPGQPLPYTDISTEDIKLDYEIRLKTKHGGLQPGAYSSIIKYRIDYF</sequence>
<name>A0ABY1W5Z2_9ENTR</name>
<evidence type="ECO:0000313" key="6">
    <source>
        <dbReference type="EMBL" id="STD15402.1"/>
    </source>
</evidence>
<accession>A0ABY1W5Z2</accession>
<proteinExistence type="inferred from homology"/>
<keyword evidence="7" id="KW-1185">Reference proteome</keyword>